<evidence type="ECO:0000313" key="7">
    <source>
        <dbReference type="Proteomes" id="UP001196509"/>
    </source>
</evidence>
<accession>A0AAE2ZS72</accession>
<proteinExistence type="inferred from homology"/>
<keyword evidence="7" id="KW-1185">Reference proteome</keyword>
<dbReference type="Gene3D" id="1.10.10.10">
    <property type="entry name" value="Winged helix-like DNA-binding domain superfamily/Winged helix DNA-binding domain"/>
    <property type="match status" value="1"/>
</dbReference>
<dbReference type="Pfam" id="PF00126">
    <property type="entry name" value="HTH_1"/>
    <property type="match status" value="1"/>
</dbReference>
<evidence type="ECO:0000256" key="2">
    <source>
        <dbReference type="ARBA" id="ARBA00023015"/>
    </source>
</evidence>
<dbReference type="RefSeq" id="WP_220230552.1">
    <property type="nucleotide sequence ID" value="NZ_JAICBX010000004.1"/>
</dbReference>
<dbReference type="GO" id="GO:0003700">
    <property type="term" value="F:DNA-binding transcription factor activity"/>
    <property type="evidence" value="ECO:0007669"/>
    <property type="project" value="InterPro"/>
</dbReference>
<evidence type="ECO:0000313" key="6">
    <source>
        <dbReference type="EMBL" id="MBW8639850.1"/>
    </source>
</evidence>
<dbReference type="InterPro" id="IPR005119">
    <property type="entry name" value="LysR_subst-bd"/>
</dbReference>
<keyword evidence="3" id="KW-0238">DNA-binding</keyword>
<comment type="similarity">
    <text evidence="1">Belongs to the LysR transcriptional regulatory family.</text>
</comment>
<dbReference type="GO" id="GO:0005829">
    <property type="term" value="C:cytosol"/>
    <property type="evidence" value="ECO:0007669"/>
    <property type="project" value="TreeGrafter"/>
</dbReference>
<dbReference type="InterPro" id="IPR050950">
    <property type="entry name" value="HTH-type_LysR_regulators"/>
</dbReference>
<dbReference type="GO" id="GO:0003677">
    <property type="term" value="F:DNA binding"/>
    <property type="evidence" value="ECO:0007669"/>
    <property type="project" value="UniProtKB-KW"/>
</dbReference>
<keyword evidence="4" id="KW-0804">Transcription</keyword>
<evidence type="ECO:0000256" key="1">
    <source>
        <dbReference type="ARBA" id="ARBA00009437"/>
    </source>
</evidence>
<dbReference type="EMBL" id="JAICBX010000004">
    <property type="protein sequence ID" value="MBW8639850.1"/>
    <property type="molecule type" value="Genomic_DNA"/>
</dbReference>
<comment type="caution">
    <text evidence="6">The sequence shown here is derived from an EMBL/GenBank/DDBJ whole genome shotgun (WGS) entry which is preliminary data.</text>
</comment>
<dbReference type="AlphaFoldDB" id="A0AAE2ZS72"/>
<evidence type="ECO:0000256" key="3">
    <source>
        <dbReference type="ARBA" id="ARBA00023125"/>
    </source>
</evidence>
<dbReference type="PANTHER" id="PTHR30419:SF8">
    <property type="entry name" value="NITROGEN ASSIMILATION TRANSCRIPTIONAL ACTIVATOR-RELATED"/>
    <property type="match status" value="1"/>
</dbReference>
<dbReference type="Pfam" id="PF03466">
    <property type="entry name" value="LysR_substrate"/>
    <property type="match status" value="1"/>
</dbReference>
<gene>
    <name evidence="6" type="ORF">K1W69_21830</name>
</gene>
<reference evidence="6" key="1">
    <citation type="submission" date="2021-08" db="EMBL/GenBank/DDBJ databases">
        <title>Hoeflea bacterium WL0058 sp. nov., isolated from the sediment.</title>
        <authorList>
            <person name="Wang L."/>
            <person name="Zhang D."/>
        </authorList>
    </citation>
    <scope>NUCLEOTIDE SEQUENCE</scope>
    <source>
        <strain evidence="6">WL0058</strain>
    </source>
</reference>
<feature type="domain" description="HTH lysR-type" evidence="5">
    <location>
        <begin position="1"/>
        <end position="59"/>
    </location>
</feature>
<dbReference type="InterPro" id="IPR000847">
    <property type="entry name" value="LysR_HTH_N"/>
</dbReference>
<dbReference type="Proteomes" id="UP001196509">
    <property type="component" value="Unassembled WGS sequence"/>
</dbReference>
<dbReference type="SUPFAM" id="SSF53850">
    <property type="entry name" value="Periplasmic binding protein-like II"/>
    <property type="match status" value="1"/>
</dbReference>
<sequence length="302" mass="33817">MRMFQTFRYIDTVARVGSIRSAAEALSITSSALNRRILAFEEELGEPIFERLPRGVRLNAAGEILINHIRNQIFDLERVRSQISDLTGIRRGNVNVACSQALVPYFLPRQISIYRDEHPGVTFGVYVRDRRTAEEALMDYSVDLALVFEPVRFADFQTILRIKQPVHAVMRAGHPLASHKVLRLRDCAAWPLALPTAPYGVRALLEAGTERSTLKALPSIESDSFEFLRSFARVSSGIGLQIPIGLPTDSLDADLVHRPIDTRDIPAGMIYMGHLRGRTLPVAAARFVDQLSNAFSENYETD</sequence>
<dbReference type="InterPro" id="IPR036390">
    <property type="entry name" value="WH_DNA-bd_sf"/>
</dbReference>
<organism evidence="6 7">
    <name type="scientific">Flavimaribacter sediminis</name>
    <dbReference type="NCBI Taxonomy" id="2865987"/>
    <lineage>
        <taxon>Bacteria</taxon>
        <taxon>Pseudomonadati</taxon>
        <taxon>Pseudomonadota</taxon>
        <taxon>Alphaproteobacteria</taxon>
        <taxon>Hyphomicrobiales</taxon>
        <taxon>Rhizobiaceae</taxon>
        <taxon>Flavimaribacter</taxon>
    </lineage>
</organism>
<dbReference type="PROSITE" id="PS50931">
    <property type="entry name" value="HTH_LYSR"/>
    <property type="match status" value="1"/>
</dbReference>
<protein>
    <submittedName>
        <fullName evidence="6">LysR family transcriptional regulator</fullName>
    </submittedName>
</protein>
<evidence type="ECO:0000259" key="5">
    <source>
        <dbReference type="PROSITE" id="PS50931"/>
    </source>
</evidence>
<keyword evidence="2" id="KW-0805">Transcription regulation</keyword>
<dbReference type="InterPro" id="IPR036388">
    <property type="entry name" value="WH-like_DNA-bd_sf"/>
</dbReference>
<dbReference type="Gene3D" id="3.40.190.290">
    <property type="match status" value="1"/>
</dbReference>
<dbReference type="PANTHER" id="PTHR30419">
    <property type="entry name" value="HTH-TYPE TRANSCRIPTIONAL REGULATOR YBHD"/>
    <property type="match status" value="1"/>
</dbReference>
<name>A0AAE2ZS72_9HYPH</name>
<evidence type="ECO:0000256" key="4">
    <source>
        <dbReference type="ARBA" id="ARBA00023163"/>
    </source>
</evidence>
<dbReference type="SUPFAM" id="SSF46785">
    <property type="entry name" value="Winged helix' DNA-binding domain"/>
    <property type="match status" value="1"/>
</dbReference>